<dbReference type="Pfam" id="PF21071">
    <property type="entry name" value="LARP1_HEAT"/>
    <property type="match status" value="1"/>
</dbReference>
<name>A0A0L0ST46_ALLM3</name>
<protein>
    <recommendedName>
        <fullName evidence="4">HTH La-type RNA-binding domain-containing protein</fullName>
    </recommendedName>
</protein>
<dbReference type="SUPFAM" id="SSF46785">
    <property type="entry name" value="Winged helix' DNA-binding domain"/>
    <property type="match status" value="1"/>
</dbReference>
<dbReference type="STRING" id="578462.A0A0L0ST46"/>
<evidence type="ECO:0000256" key="1">
    <source>
        <dbReference type="ARBA" id="ARBA00022884"/>
    </source>
</evidence>
<dbReference type="PANTHER" id="PTHR22792:SF132">
    <property type="entry name" value="LA-RELATED PROTEIN 1"/>
    <property type="match status" value="1"/>
</dbReference>
<dbReference type="GO" id="GO:0005737">
    <property type="term" value="C:cytoplasm"/>
    <property type="evidence" value="ECO:0007669"/>
    <property type="project" value="UniProtKB-ARBA"/>
</dbReference>
<keyword evidence="1 2" id="KW-0694">RNA-binding</keyword>
<dbReference type="InterPro" id="IPR036390">
    <property type="entry name" value="WH_DNA-bd_sf"/>
</dbReference>
<evidence type="ECO:0000256" key="3">
    <source>
        <dbReference type="SAM" id="MobiDB-lite"/>
    </source>
</evidence>
<dbReference type="Gene3D" id="1.10.10.10">
    <property type="entry name" value="Winged helix-like DNA-binding domain superfamily/Winged helix DNA-binding domain"/>
    <property type="match status" value="1"/>
</dbReference>
<dbReference type="OrthoDB" id="340227at2759"/>
<reference evidence="6" key="2">
    <citation type="submission" date="2009-11" db="EMBL/GenBank/DDBJ databases">
        <title>The Genome Sequence of Allomyces macrogynus strain ATCC 38327.</title>
        <authorList>
            <consortium name="The Broad Institute Genome Sequencing Platform"/>
            <person name="Russ C."/>
            <person name="Cuomo C."/>
            <person name="Shea T."/>
            <person name="Young S.K."/>
            <person name="Zeng Q."/>
            <person name="Koehrsen M."/>
            <person name="Haas B."/>
            <person name="Borodovsky M."/>
            <person name="Guigo R."/>
            <person name="Alvarado L."/>
            <person name="Berlin A."/>
            <person name="Borenstein D."/>
            <person name="Chen Z."/>
            <person name="Engels R."/>
            <person name="Freedman E."/>
            <person name="Gellesch M."/>
            <person name="Goldberg J."/>
            <person name="Griggs A."/>
            <person name="Gujja S."/>
            <person name="Heiman D."/>
            <person name="Hepburn T."/>
            <person name="Howarth C."/>
            <person name="Jen D."/>
            <person name="Larson L."/>
            <person name="Lewis B."/>
            <person name="Mehta T."/>
            <person name="Park D."/>
            <person name="Pearson M."/>
            <person name="Roberts A."/>
            <person name="Saif S."/>
            <person name="Shenoy N."/>
            <person name="Sisk P."/>
            <person name="Stolte C."/>
            <person name="Sykes S."/>
            <person name="Walk T."/>
            <person name="White J."/>
            <person name="Yandava C."/>
            <person name="Burger G."/>
            <person name="Gray M.W."/>
            <person name="Holland P.W.H."/>
            <person name="King N."/>
            <person name="Lang F.B.F."/>
            <person name="Roger A.J."/>
            <person name="Ruiz-Trillo I."/>
            <person name="Lander E."/>
            <person name="Nusbaum C."/>
        </authorList>
    </citation>
    <scope>NUCLEOTIDE SEQUENCE [LARGE SCALE GENOMIC DNA]</scope>
    <source>
        <strain evidence="6">ATCC 38327</strain>
    </source>
</reference>
<reference evidence="5 6" key="1">
    <citation type="submission" date="2009-11" db="EMBL/GenBank/DDBJ databases">
        <title>Annotation of Allomyces macrogynus ATCC 38327.</title>
        <authorList>
            <consortium name="The Broad Institute Genome Sequencing Platform"/>
            <person name="Russ C."/>
            <person name="Cuomo C."/>
            <person name="Burger G."/>
            <person name="Gray M.W."/>
            <person name="Holland P.W.H."/>
            <person name="King N."/>
            <person name="Lang F.B.F."/>
            <person name="Roger A.J."/>
            <person name="Ruiz-Trillo I."/>
            <person name="Young S.K."/>
            <person name="Zeng Q."/>
            <person name="Gargeya S."/>
            <person name="Fitzgerald M."/>
            <person name="Haas B."/>
            <person name="Abouelleil A."/>
            <person name="Alvarado L."/>
            <person name="Arachchi H.M."/>
            <person name="Berlin A."/>
            <person name="Chapman S.B."/>
            <person name="Gearin G."/>
            <person name="Goldberg J."/>
            <person name="Griggs A."/>
            <person name="Gujja S."/>
            <person name="Hansen M."/>
            <person name="Heiman D."/>
            <person name="Howarth C."/>
            <person name="Larimer J."/>
            <person name="Lui A."/>
            <person name="MacDonald P.J.P."/>
            <person name="McCowen C."/>
            <person name="Montmayeur A."/>
            <person name="Murphy C."/>
            <person name="Neiman D."/>
            <person name="Pearson M."/>
            <person name="Priest M."/>
            <person name="Roberts A."/>
            <person name="Saif S."/>
            <person name="Shea T."/>
            <person name="Sisk P."/>
            <person name="Stolte C."/>
            <person name="Sykes S."/>
            <person name="Wortman J."/>
            <person name="Nusbaum C."/>
            <person name="Birren B."/>
        </authorList>
    </citation>
    <scope>NUCLEOTIDE SEQUENCE [LARGE SCALE GENOMIC DNA]</scope>
    <source>
        <strain evidence="5 6">ATCC 38327</strain>
    </source>
</reference>
<dbReference type="eggNOG" id="KOG2590">
    <property type="taxonomic scope" value="Eukaryota"/>
</dbReference>
<dbReference type="PANTHER" id="PTHR22792">
    <property type="entry name" value="LUPUS LA PROTEIN-RELATED"/>
    <property type="match status" value="1"/>
</dbReference>
<evidence type="ECO:0000313" key="5">
    <source>
        <dbReference type="EMBL" id="KNE65733.1"/>
    </source>
</evidence>
<feature type="region of interest" description="Disordered" evidence="3">
    <location>
        <begin position="269"/>
        <end position="321"/>
    </location>
</feature>
<dbReference type="GO" id="GO:0048255">
    <property type="term" value="P:mRNA stabilization"/>
    <property type="evidence" value="ECO:0007669"/>
    <property type="project" value="InterPro"/>
</dbReference>
<evidence type="ECO:0000259" key="4">
    <source>
        <dbReference type="PROSITE" id="PS50961"/>
    </source>
</evidence>
<gene>
    <name evidence="5" type="ORF">AMAG_09713</name>
</gene>
<dbReference type="EMBL" id="GG745348">
    <property type="protein sequence ID" value="KNE65733.1"/>
    <property type="molecule type" value="Genomic_DNA"/>
</dbReference>
<dbReference type="InterPro" id="IPR006630">
    <property type="entry name" value="La_HTH"/>
</dbReference>
<feature type="region of interest" description="Disordered" evidence="3">
    <location>
        <begin position="1"/>
        <end position="39"/>
    </location>
</feature>
<dbReference type="PROSITE" id="PS50961">
    <property type="entry name" value="HTH_LA"/>
    <property type="match status" value="1"/>
</dbReference>
<feature type="compositionally biased region" description="Low complexity" evidence="3">
    <location>
        <begin position="269"/>
        <end position="284"/>
    </location>
</feature>
<evidence type="ECO:0000313" key="6">
    <source>
        <dbReference type="Proteomes" id="UP000054350"/>
    </source>
</evidence>
<proteinExistence type="predicted"/>
<dbReference type="InterPro" id="IPR045180">
    <property type="entry name" value="La_dom_prot"/>
</dbReference>
<dbReference type="VEuPathDB" id="FungiDB:AMAG_09713"/>
<sequence>MATPADITEELEDALTNPRHRAVRGEHDAPSSDDEIVDDDGDAAFLDEDEYGWSDDDELPDHLLSSLVIVTQRAKKHDKDKGYNIGFDRKATFDDLNDAINEGLYQYELALRRDAKRAAAAGGASNEKVQAVSREAWRELMPPGTILRTESADSIEPVKAPKKFMAAPAPAPANVAAAIAAGGNKKAKKPRFYPVNPPADPAAAVKPDTRQYYASDSVGYVFSPATSPTRATFAAEEGDASSSAASVPAAAAAALQKAVAAAAAAPALAKPTQQQTQQARPPKQQQEKRGGGSAPRSRKTSMRASAAVNGSTESLESPIGFHEHPSHELLRENGFIQHKYFKYHAKALKERKRLGVGCAEMNTLYRKHVPAPVAPGGAPAPTAAPYQPRGMTAMPVLVPPTMALSGEASLPPKPNVPLPPADYPSRHVLPVLAGANAPVTVPVPAAATAAPTGVPQPRYNAYPAGPSTYTPAPAPTAPYGYIAPGYSPYTVDTETLQLYLRGQIEYYFSVGNLCKDLYIRRLMNQDG</sequence>
<dbReference type="Proteomes" id="UP000054350">
    <property type="component" value="Unassembled WGS sequence"/>
</dbReference>
<keyword evidence="6" id="KW-1185">Reference proteome</keyword>
<feature type="domain" description="HTH La-type RNA-binding" evidence="4">
    <location>
        <begin position="490"/>
        <end position="527"/>
    </location>
</feature>
<evidence type="ECO:0000256" key="2">
    <source>
        <dbReference type="PROSITE-ProRule" id="PRU00332"/>
    </source>
</evidence>
<accession>A0A0L0ST46</accession>
<dbReference type="InterPro" id="IPR006607">
    <property type="entry name" value="DM15"/>
</dbReference>
<dbReference type="GO" id="GO:0000339">
    <property type="term" value="F:RNA cap binding"/>
    <property type="evidence" value="ECO:0007669"/>
    <property type="project" value="InterPro"/>
</dbReference>
<organism evidence="5 6">
    <name type="scientific">Allomyces macrogynus (strain ATCC 38327)</name>
    <name type="common">Allomyces javanicus var. macrogynus</name>
    <dbReference type="NCBI Taxonomy" id="578462"/>
    <lineage>
        <taxon>Eukaryota</taxon>
        <taxon>Fungi</taxon>
        <taxon>Fungi incertae sedis</taxon>
        <taxon>Blastocladiomycota</taxon>
        <taxon>Blastocladiomycetes</taxon>
        <taxon>Blastocladiales</taxon>
        <taxon>Blastocladiaceae</taxon>
        <taxon>Allomyces</taxon>
    </lineage>
</organism>
<dbReference type="InterPro" id="IPR036388">
    <property type="entry name" value="WH-like_DNA-bd_sf"/>
</dbReference>
<dbReference type="AlphaFoldDB" id="A0A0L0ST46"/>